<gene>
    <name evidence="1" type="ORF">IFMHCENF_00055</name>
</gene>
<evidence type="ECO:0000313" key="1">
    <source>
        <dbReference type="EMBL" id="QYC52311.1"/>
    </source>
</evidence>
<dbReference type="EMBL" id="MZ285879">
    <property type="protein sequence ID" value="QYC52311.1"/>
    <property type="molecule type" value="Genomic_DNA"/>
</dbReference>
<proteinExistence type="predicted"/>
<protein>
    <submittedName>
        <fullName evidence="1">Uncharacterized protein</fullName>
    </submittedName>
</protein>
<evidence type="ECO:0000313" key="2">
    <source>
        <dbReference type="Proteomes" id="UP000826184"/>
    </source>
</evidence>
<keyword evidence="2" id="KW-1185">Reference proteome</keyword>
<accession>A0AC61NLN2</accession>
<reference evidence="1" key="1">
    <citation type="submission" date="2021-05" db="EMBL/GenBank/DDBJ databases">
        <authorList>
            <person name="Bouras G."/>
            <person name="Camens S."/>
            <person name="Liu S."/>
        </authorList>
    </citation>
    <scope>NUCLEOTIDE SEQUENCE</scope>
</reference>
<name>A0AC61NLN2_9CAUD</name>
<sequence length="753" mass="82534">MLPLPAAGAGATGDTTMSSTQHQLIEQCATRLRGIVEALDNIHDTSPHRWSTDLDDVHSSAESLLALIKDQAPPSEDQLIAAGLSYPLAKEDAVKLWYSGFRSEVITVLEAWEAIGHDTGINPDKEELLESLRNMAAICNAHGNDMPAQSAIDQRQVIADAITGALAFGAQASQPPAADHWLRPFYDIGRAEGQRTQELAMLVRMLASSLKRHAPESNLVARATNYLAAKGLAGTPLRDSPALVEQAGGDEREEFEAWMHTFDLPPQLDGETFADERYLEAACFGQFVYDDPLTQRCWAAWQARAALAQPSPKCAACNGSGFVEFERGAVIKDCPRCHRVAQPSPAPELDFSRPLETENGEPVKWICADVIEYKSARVCVAKDTGLVYSSPYIGLKIRNVMPEQAEAERPEMSSERAAYFMRRFKAEEKMLGPNEQAAVDYVLSLIAQHERIVKAWIERWKAYIELSAKIAAQRDAANARLHEVATACATAEQERDAAMARCAELEHVLRVVVNAADHGSWPTTVMHGIEKVREVLAGSAPPVKAQPEETPGEILAAKLIETWVAKHGKPAPWSKIVEITALATSMPNDERDRLLALDDDVDAQAQHSVPEGWKPVPIEPLLNMMSDKDHDTRITAERQLLSILAAAPGNSVPQAWLDVQAERRRQITAEGWTPEHDDLYCAAELPRAAAAYILNGANDEAPAIWPFSAKWWKPRDARANYVRAAALILAEIERLDRAGISQSPQPGATTASS</sequence>
<organism evidence="1 2">
    <name type="scientific">Pseudomonas phage PA8</name>
    <dbReference type="NCBI Taxonomy" id="2860997"/>
    <lineage>
        <taxon>Viruses</taxon>
        <taxon>Duplodnaviria</taxon>
        <taxon>Heunggongvirae</taxon>
        <taxon>Uroviricota</taxon>
        <taxon>Caudoviricetes</taxon>
        <taxon>Hollowayvirus</taxon>
        <taxon>Hollowayvirus PA8</taxon>
    </lineage>
</organism>
<dbReference type="Proteomes" id="UP000826184">
    <property type="component" value="Segment"/>
</dbReference>